<evidence type="ECO:0000256" key="2">
    <source>
        <dbReference type="SAM" id="Phobius"/>
    </source>
</evidence>
<dbReference type="InterPro" id="IPR056742">
    <property type="entry name" value="BLTP1_C"/>
</dbReference>
<dbReference type="InterPro" id="IPR033616">
    <property type="entry name" value="BLTP1"/>
</dbReference>
<feature type="compositionally biased region" description="Polar residues" evidence="1">
    <location>
        <begin position="2226"/>
        <end position="2245"/>
    </location>
</feature>
<protein>
    <submittedName>
        <fullName evidence="5">FSA_C domain-containing protein</fullName>
    </submittedName>
</protein>
<evidence type="ECO:0000256" key="1">
    <source>
        <dbReference type="SAM" id="MobiDB-lite"/>
    </source>
</evidence>
<sequence>MSEPFDIRIDIDDARIDPKGESFWLTVASITLFLTWGTFVVLYFSRVSAIFFTFVIDKYLRLSKYGIHFRIGSVSISGLHAGKIMFRDVVYDNGDLTIKVNDGHLLFKYWRPVEHRHLNLSTKRASRLNLVLNGLHVNIYNNLTKYTEIARMRRFSWFFENANMNDVKRQLNKPPDSSSSPPSSVWENMWNLLGIVHIEVSAGCLLVGNKFLPYALWTRFENFNSKTSVTESANDRALLTFEGETENVAISLVKNETFQFTAKDKDPPRTMGNDGCPLLQSASLEFVYKQDLLGYVTDEEPQSISSKIPIWSSEWRFGNNTVLSYGPWTEQQRFLIYSFFYPPDYQNQTATPMPTRGQKRIHIKHDVKIILTKESCMDIWFMRGDQLESIRTRCGAQSNVDMSILWITTEKGFYWNMKAEFYNFEATTSLVFTKLISCQKFNVDGSFVYPLTWNGEQSWTFDYTFTKAAAWFVWDHKRLFTDLVNDWIGDEPSDISKFVPFRVHNKMKVIDGFEVILLLNESNWVDTADMNAENVEVAIVGEKLSFDCELPFVDFLPQVQLMKYELRGEKGVAMRAKFPPDSATAPLRAALSRLARCNPYASPSKHGTHSLDKDMWFELWRTELVKMDFDHHYRPLVVKSNIPSDIPFSVLSDYLPPQANHPWDLEPDFLGVEILIEGSDVKFTGLLVKLLFELKNNYFGWYDSMTSLDDETNGITDPVHLKAAFDKSNTNGTKPVEWFRTMNVDVTVRVCNIRAEMLIYSPSVDETSEPEKVPVVFVEEVAVEVKKTKTQALIQVGVSPACAYLDQSSTGSRAGCITLSGFQFRGHAMYSAKEVEWNMGLVEYGWIMEILVGDIAGTLDFPSHALVLHQIVESLLMFVLSPDDATKIPDRMQFCQHGQLVKACSIAGKSRNEFSAPCKTEEEMKYRQIRISVDSVNLTFVEEKTILQICADPIRVTICNAHEGRFTEHVCIRVPGISTRQAVRIREKPEFIWVEGANASIEGVSLDIELPISKLAIPTIGKERLAFAKFHDADTRRLHFLWADHSVWGCACFGNTCFFGDVDEIGSTFMETLKKKKFFVPGIERNPTKQPQVLQSIISNNKSILSSQPHMFYKKPKRADVTIPIRHDSSEDNESFHSARSQQAPGIRILQSAEITASYGTFVDNVKVEMPSSVTVPQFGEPGAIVEWCQAHPATRIIDDSNSKGINEVRFLTKPKKSNNVFSVVDKREPVEQDLDYGAVRESVCKRRLAISGVAATSLDVFVTPVGIEAIERLFTATSHSIPAINPCILVHMCYRECVLRKHRQPLTESLFADEDNDSEPISEVDVTVDLPRVTVGLFQCGVKKNVIKLNNTDHITANMGLVMIDRAFIQSKLIPAESGEKDLEAESLNLSSTLYQLNGSAITVQLLQLTNRDAPDFGSSGTTTTPNNWDTCAISRRMSNLEPRVMLDLNISDTSVILERRPKLYSVGQKSAATMTPINSPAAALTPTPTPMNKTSVITLTPAAEIIPMQPIKKKLKIRCEHYLKAAIGSVTTSLVMARPQELTAGDEFPIYEALAPVMVSWLSVLDNFQRTIEKTVHTVACWKHVSMAKIMKLALDSTDEKVVVKVGKNRMGSTRVLFSHQSSCPSCILLKTLFRWFAFAENAPEAINNRLEIRPEFEVEDTRKTALMALLSRWQSEVGNVMKLVSYEVANKFKVNRPDEAAIVALTKSRKGRPKLVHDIDPIKKETRVLMEGNVEQPKAKRGRISPAPLLKKFRKKAGDDDYDNISIRHLGDVEMQEIGTDKLDDYDDDFLDNEFDVEPKIDEKVDLYTWMRNAQRESTVRRRKLAGGSSTFPDELTSKGYINAMDIQQKAFYYNIYRWAQIQWTSLDSIDKDHWHLEYSVLLREVDVRMMAKSIKNSTDHLRQYITPAQQKVMQVRNVAITGGMVWKMERDEKRKIPLNGQCNINYDGNVEGIRFLIGMATVSLAKELSLVLRVVLEAKNELRMHSRADSTPRNETKVFKPVKNQYDLDAEWDEKVLNMTRDYGKHIQRNRSNEIIEKVKVMVNGNAVVSSVILESVLNDLYVSVTISQIDLVHAKTPVADLPIIVQSAVTVTSTPDEKKTATLTKKPVNSTSKIDDLTISLTKMKLTLSEADSANKKSDILRCTLDSSCFNVHTKLKPVGSIKEMNRSNNKTADSNISTTATLILGALEGTMPMAAFSLHDVVMRHGKELEQQLNRLAAQPASTPLSNSAPFPSSDQSLLTRMPDQKSNDVTDGADVTPTEMKPIAIHTISPAMTYTSGVKINGQVVRRVPVAEVSFSIELTSIEMNIKLLPSLQAKYRINRASSKGITGVQANWSILLDEHYFEFCVSGQGGKTETFNLLLPSVRCDGLYQAEQGTHSHKPSTDKKLIYREGGSLQMTVILGTVNHTFTTELLNQLMFAEQSFRTELSALINRIRSSSFASNSTRSPMGSQSSNDRASSTANLKLLLPVQSMAMHNEKPPLLFSIKIQTKELPKADKDLIENEKKEMDVKATKPGNLSTDRLPPHSVNQKSTPWLQLTAATPTQTAVRLTIDSLEGELTNKWVVKEEGSKERIYGNAVIHFNAKLGQIIKPMLIDGSSTTDLQEFATFMTQVRVENKERNVFNSSYSYHISLNRPIFLVKAAAIDKAILLWLNYKNTYDYWRNEREKVAQEKTTKKLSNTAMFSPTQIAGDADMNLSLAINNGMYLCMPLYSHDVTEGMPALVLSLQKSNLSVLVKKELTCKASFNGFKCSFVDDFDEQALTQSFLDAAHSDQSNCIFFPEGTYQLCSKAEASNGPAKWVLSVFAEMQGVEIDLDTRIGKLAKLLVNTFSMIGKDDDDDMSIWGDQGELDSDEEKVEGASELKKLKAEEKVPWMENKMHEHSRAVFELAARGVSTKLIEAEKHKLRQYELIRFKAFRRNVVEKLKRGANSTKQTESLFTRAGSTSRRNSSARSTSVSVSKEDYKQETRPADNETVNFNLDVKVNITSGTCTVRTGKKEGSMQLALPGIRDTLKRLNLGTKDIKAMFEPQIITTTTFSIPSVEIKAYHVSDPTNVAPGQFNSDKREKLSKELAKDADRLHRDLHAKSKFGNTHLNGKPPQTQSKRGCFYIFVGLASMPSETVVTPHLATYLEQVLEPLPPSAVFQSQNNTRETSVVDDGKGEGNTEVHNIMAMDTAAFPIDFVFYLDVQSSTIRFDGKQPTSRSQTQADCLLTLPRLTLELTSKRTKDNIDNYVGGIHISGQFKGFMLKIFNPLEPELDSSRALQLSLDLLSFVISRNKNSSTESDNRVRFVFSSQIRKASFEYNFRRLGELIQFPKPWYRATIARRVFFGDQAAPRPKDDASDVTGTTRSRFPTDPKNLYPTASTASTGSGSAIPHQRKPWTAFVLTAIQWNEFEVTAFMSNTMGKATWKATKGLLWGDAKLNSLNERDVSLSFVLGSSELCARDGAISGIIKLNKLKITANHSLAADVKRSPINNAKIRLDWITANIEWMSRRVLIAKWSEPRFKVGDFYNGVREGNHMVLSELGINVQASWKDLQVVITKSTVDDVAAIVHRLVSFIDEQLKNSRILLGNFNATNTNVKKQTHFPVENRKPTTHFWEKVLDYVSEMQMNEQLMGLMEKEAAKVGGHMELKAGGISLVLMKGDMNSDTWAVFHLRDACIAFDPEARMDFLDDTAQQKIGILLKQTFCLQLGSRDGNKTENRANVCRVHTSYNTSRHLQKTEDILEFFIGDVMKMIGPDQTENKKQQREVIPSPSSDVENTAKSPTTMSSFGRFRSSASPKGKDSGGSKHSVMELFQFPGLEAKMTSQQLNGADDGDKYESVFQMPMEVLTTFVCDFFSEVAIETNFNAQVSFLPELLKSYLKESHNSTTSSHSSHSSPAVSSSRESIGSEGNKDPRIFTCKEWKVEPRVRFIDRIKWTPPVVDEILKKLQIFDHRNTIPKVIQRAVLDPLDATLAASVIATLQIVDNKKTIQKFKKSRADSVAPTPKRRDSRRSSEEVSVQIDIPDIMTKISNTSSNPKLN</sequence>
<dbReference type="Pfam" id="PF25040">
    <property type="entry name" value="BLTP1_C"/>
    <property type="match status" value="4"/>
</dbReference>
<feature type="compositionally biased region" description="Polar residues" evidence="1">
    <location>
        <begin position="2934"/>
        <end position="2943"/>
    </location>
</feature>
<keyword evidence="2" id="KW-0812">Transmembrane</keyword>
<dbReference type="GO" id="GO:0098793">
    <property type="term" value="C:presynapse"/>
    <property type="evidence" value="ECO:0007669"/>
    <property type="project" value="GOC"/>
</dbReference>
<dbReference type="GO" id="GO:0048488">
    <property type="term" value="P:synaptic vesicle endocytosis"/>
    <property type="evidence" value="ECO:0007669"/>
    <property type="project" value="TreeGrafter"/>
</dbReference>
<dbReference type="PANTHER" id="PTHR31640:SF1">
    <property type="entry name" value="BRIDGE-LIKE LIPID TRANSFER PROTEIN FAMILY MEMBER 1"/>
    <property type="match status" value="1"/>
</dbReference>
<proteinExistence type="predicted"/>
<name>A0A1I7TKF5_9PELO</name>
<dbReference type="PANTHER" id="PTHR31640">
    <property type="entry name" value="TRANSMEMBRANE PROTEIN KIAA1109"/>
    <property type="match status" value="1"/>
</dbReference>
<reference evidence="5" key="1">
    <citation type="submission" date="2016-11" db="UniProtKB">
        <authorList>
            <consortium name="WormBaseParasite"/>
        </authorList>
    </citation>
    <scope>IDENTIFICATION</scope>
</reference>
<feature type="compositionally biased region" description="Low complexity" evidence="1">
    <location>
        <begin position="3873"/>
        <end position="3893"/>
    </location>
</feature>
<evidence type="ECO:0000313" key="4">
    <source>
        <dbReference type="Proteomes" id="UP000095282"/>
    </source>
</evidence>
<accession>A0A1I7TKF5</accession>
<evidence type="ECO:0000259" key="3">
    <source>
        <dbReference type="SMART" id="SM01220"/>
    </source>
</evidence>
<keyword evidence="2" id="KW-1133">Transmembrane helix</keyword>
<feature type="region of interest" description="Disordered" evidence="1">
    <location>
        <begin position="3340"/>
        <end position="3381"/>
    </location>
</feature>
<feature type="compositionally biased region" description="Low complexity" evidence="1">
    <location>
        <begin position="3368"/>
        <end position="3379"/>
    </location>
</feature>
<feature type="region of interest" description="Disordered" evidence="1">
    <location>
        <begin position="3746"/>
        <end position="3796"/>
    </location>
</feature>
<feature type="region of interest" description="Disordered" evidence="1">
    <location>
        <begin position="3983"/>
        <end position="4005"/>
    </location>
</feature>
<dbReference type="eggNOG" id="KOG3596">
    <property type="taxonomic scope" value="Eukaryota"/>
</dbReference>
<organism evidence="4 5">
    <name type="scientific">Caenorhabditis tropicalis</name>
    <dbReference type="NCBI Taxonomy" id="1561998"/>
    <lineage>
        <taxon>Eukaryota</taxon>
        <taxon>Metazoa</taxon>
        <taxon>Ecdysozoa</taxon>
        <taxon>Nematoda</taxon>
        <taxon>Chromadorea</taxon>
        <taxon>Rhabditida</taxon>
        <taxon>Rhabditina</taxon>
        <taxon>Rhabditomorpha</taxon>
        <taxon>Rhabditoidea</taxon>
        <taxon>Rhabditidae</taxon>
        <taxon>Peloderinae</taxon>
        <taxon>Caenorhabditis</taxon>
    </lineage>
</organism>
<dbReference type="WBParaSite" id="Csp11.Scaffold627.g6792.t1">
    <property type="protein sequence ID" value="Csp11.Scaffold627.g6792.t1"/>
    <property type="gene ID" value="Csp11.Scaffold627.g6792"/>
</dbReference>
<feature type="region of interest" description="Disordered" evidence="1">
    <location>
        <begin position="2226"/>
        <end position="2263"/>
    </location>
</feature>
<evidence type="ECO:0000313" key="5">
    <source>
        <dbReference type="WBParaSite" id="Csp11.Scaffold627.g6792.t1"/>
    </source>
</evidence>
<feature type="region of interest" description="Disordered" evidence="1">
    <location>
        <begin position="2932"/>
        <end position="2977"/>
    </location>
</feature>
<feature type="compositionally biased region" description="Polar residues" evidence="1">
    <location>
        <begin position="3759"/>
        <end position="3776"/>
    </location>
</feature>
<feature type="domain" description="Bridge-like lipid transfer protein family member 1 C-terminal" evidence="3">
    <location>
        <begin position="3373"/>
        <end position="3971"/>
    </location>
</feature>
<dbReference type="Pfam" id="PF20413">
    <property type="entry name" value="BLTP1_N"/>
    <property type="match status" value="2"/>
</dbReference>
<keyword evidence="4" id="KW-1185">Reference proteome</keyword>
<dbReference type="STRING" id="1561998.A0A1I7TKF5"/>
<dbReference type="InterPro" id="IPR047104">
    <property type="entry name" value="BLTP1_N"/>
</dbReference>
<feature type="transmembrane region" description="Helical" evidence="2">
    <location>
        <begin position="23"/>
        <end position="44"/>
    </location>
</feature>
<keyword evidence="2" id="KW-0472">Membrane</keyword>
<feature type="compositionally biased region" description="Basic and acidic residues" evidence="1">
    <location>
        <begin position="2965"/>
        <end position="2977"/>
    </location>
</feature>
<dbReference type="Proteomes" id="UP000095282">
    <property type="component" value="Unplaced"/>
</dbReference>
<feature type="compositionally biased region" description="Low complexity" evidence="1">
    <location>
        <begin position="2946"/>
        <end position="2964"/>
    </location>
</feature>
<dbReference type="SMART" id="SM01220">
    <property type="entry name" value="FSA_C"/>
    <property type="match status" value="1"/>
</dbReference>
<feature type="region of interest" description="Disordered" evidence="1">
    <location>
        <begin position="3872"/>
        <end position="3900"/>
    </location>
</feature>